<dbReference type="AlphaFoldDB" id="A0A6S4GRZ6"/>
<reference evidence="1 2" key="1">
    <citation type="journal article" date="2015" name="Proc. Natl. Acad. Sci. U.S.A.">
        <title>Cultivation of a human-associated TM7 phylotype reveals a reduced genome and epibiotic parasitic lifestyle.</title>
        <authorList>
            <person name="He X."/>
            <person name="McLean J.S."/>
            <person name="Edlund A."/>
            <person name="Yooseph S."/>
            <person name="Hall A.P."/>
            <person name="Liu S.Y."/>
            <person name="Dorrestein P.C."/>
            <person name="Esquenazi E."/>
            <person name="Hunter R.C."/>
            <person name="Cheng G."/>
            <person name="Nelson K.E."/>
            <person name="Lux R."/>
            <person name="Shi W."/>
        </authorList>
    </citation>
    <scope>NUCLEOTIDE SEQUENCE [LARGE SCALE GENOMIC DNA]</scope>
    <source>
        <strain evidence="1 2">TM7x</strain>
    </source>
</reference>
<keyword evidence="2" id="KW-1185">Reference proteome</keyword>
<dbReference type="EMBL" id="CP007496">
    <property type="protein sequence ID" value="AJA06738.1"/>
    <property type="molecule type" value="Genomic_DNA"/>
</dbReference>
<organism evidence="1 2">
    <name type="scientific">Candidatus Nanosynbacter lyticus</name>
    <dbReference type="NCBI Taxonomy" id="2093824"/>
    <lineage>
        <taxon>Bacteria</taxon>
        <taxon>Candidatus Saccharimonadota</taxon>
        <taxon>Candidatus Saccharimonadia</taxon>
        <taxon>Candidatus Nanosynbacterales</taxon>
        <taxon>Candidatus Nanosynbacteraceae</taxon>
        <taxon>Candidatus Nanosynbacter</taxon>
    </lineage>
</organism>
<evidence type="ECO:0000313" key="1">
    <source>
        <dbReference type="EMBL" id="AJA06738.1"/>
    </source>
</evidence>
<dbReference type="KEGG" id="sox:TM7x_00900"/>
<protein>
    <submittedName>
        <fullName evidence="1">Uncharacterized protein</fullName>
    </submittedName>
</protein>
<accession>A0A6S4GRZ6</accession>
<gene>
    <name evidence="1" type="ORF">TM7x_00900</name>
</gene>
<proteinExistence type="predicted"/>
<name>A0A6S4GRZ6_9BACT</name>
<sequence>MQESSTIYNKNIGVRSGYLTGEALRRSKELAMAKEVGMILENPDKTESFELYNSGEPEHMIALVGGEFGVRMEQTPGRPKEVTAKLFRPHETIQDSYREVLLDIHTSVVAFDARRICVEDGVPSGEKVSLLFFKLSANVSGEPTPPMTVEDLNRKTSTYGAVVSDSGIEYFEFTEDCDVKKVSSINSPLDTSLERIELSEELEKFVQSRQGVVASDGD</sequence>
<evidence type="ECO:0000313" key="2">
    <source>
        <dbReference type="Proteomes" id="UP000030902"/>
    </source>
</evidence>
<dbReference type="Proteomes" id="UP000030902">
    <property type="component" value="Chromosome"/>
</dbReference>